<name>A0A934I1Y2_9CLOT</name>
<dbReference type="EMBL" id="JAEEGB010000035">
    <property type="protein sequence ID" value="MBI6874823.1"/>
    <property type="molecule type" value="Genomic_DNA"/>
</dbReference>
<dbReference type="InterPro" id="IPR010499">
    <property type="entry name" value="AraC_E-bd"/>
</dbReference>
<gene>
    <name evidence="2" type="ORF">I6U51_19310</name>
</gene>
<dbReference type="SMART" id="SM00871">
    <property type="entry name" value="AraC_E_bind"/>
    <property type="match status" value="1"/>
</dbReference>
<accession>A0A934I1Y2</accession>
<dbReference type="Proteomes" id="UP000622687">
    <property type="component" value="Unassembled WGS sequence"/>
</dbReference>
<dbReference type="InterPro" id="IPR053182">
    <property type="entry name" value="YobU-like_regulator"/>
</dbReference>
<dbReference type="Pfam" id="PF14526">
    <property type="entry name" value="Cass2"/>
    <property type="match status" value="1"/>
</dbReference>
<reference evidence="2" key="1">
    <citation type="submission" date="2020-12" db="EMBL/GenBank/DDBJ databases">
        <title>Clostridium thailandense sp. nov., a novel acetogenic bacterium isolated from peat land soil in Thailand.</title>
        <authorList>
            <person name="Chaikitkaew S."/>
            <person name="Birkeland N.K."/>
        </authorList>
    </citation>
    <scope>NUCLEOTIDE SEQUENCE</scope>
    <source>
        <strain evidence="2">DSM 17425</strain>
    </source>
</reference>
<dbReference type="InterPro" id="IPR011256">
    <property type="entry name" value="Reg_factor_effector_dom_sf"/>
</dbReference>
<dbReference type="AlphaFoldDB" id="A0A934I1Y2"/>
<evidence type="ECO:0000313" key="2">
    <source>
        <dbReference type="EMBL" id="MBI6874823.1"/>
    </source>
</evidence>
<dbReference type="PANTHER" id="PTHR36444:SF3">
    <property type="entry name" value="TRANSCRIPTIONAL ACTIVATOR, PUTATIVE-RELATED"/>
    <property type="match status" value="1"/>
</dbReference>
<organism evidence="2 3">
    <name type="scientific">Clostridium aciditolerans</name>
    <dbReference type="NCBI Taxonomy" id="339861"/>
    <lineage>
        <taxon>Bacteria</taxon>
        <taxon>Bacillati</taxon>
        <taxon>Bacillota</taxon>
        <taxon>Clostridia</taxon>
        <taxon>Eubacteriales</taxon>
        <taxon>Clostridiaceae</taxon>
        <taxon>Clostridium</taxon>
    </lineage>
</organism>
<dbReference type="RefSeq" id="WP_211144200.1">
    <property type="nucleotide sequence ID" value="NZ_JAEEGB010000035.1"/>
</dbReference>
<dbReference type="InterPro" id="IPR029441">
    <property type="entry name" value="Cass2"/>
</dbReference>
<keyword evidence="3" id="KW-1185">Reference proteome</keyword>
<feature type="domain" description="AraC effector-binding" evidence="1">
    <location>
        <begin position="1"/>
        <end position="137"/>
    </location>
</feature>
<evidence type="ECO:0000259" key="1">
    <source>
        <dbReference type="SMART" id="SM00871"/>
    </source>
</evidence>
<dbReference type="SUPFAM" id="SSF55136">
    <property type="entry name" value="Probable bacterial effector-binding domain"/>
    <property type="match status" value="1"/>
</dbReference>
<evidence type="ECO:0000313" key="3">
    <source>
        <dbReference type="Proteomes" id="UP000622687"/>
    </source>
</evidence>
<sequence length="139" mass="16048">MELNVEENFVRVPQFWAETFQNGMFERVCQLSNKEPYGVLGVSTCMNGKDFDYYIACSTDKTIPENMYEYEVPAVTWAIFECIGPMPNAIQELQKRIVTEWLPTSGYEYADAPDIEVYPEGDSTSENYKTEVWLPVVKK</sequence>
<dbReference type="PANTHER" id="PTHR36444">
    <property type="entry name" value="TRANSCRIPTIONAL REGULATOR PROTEIN YOBU-RELATED"/>
    <property type="match status" value="1"/>
</dbReference>
<proteinExistence type="predicted"/>
<dbReference type="Gene3D" id="3.20.80.10">
    <property type="entry name" value="Regulatory factor, effector binding domain"/>
    <property type="match status" value="1"/>
</dbReference>
<comment type="caution">
    <text evidence="2">The sequence shown here is derived from an EMBL/GenBank/DDBJ whole genome shotgun (WGS) entry which is preliminary data.</text>
</comment>
<protein>
    <submittedName>
        <fullName evidence="2">AraC family transcriptional regulator</fullName>
    </submittedName>
</protein>